<keyword evidence="3" id="KW-1185">Reference proteome</keyword>
<dbReference type="Proteomes" id="UP001259832">
    <property type="component" value="Unassembled WGS sequence"/>
</dbReference>
<gene>
    <name evidence="2" type="ORF">P3T76_005148</name>
</gene>
<dbReference type="AlphaFoldDB" id="A0AAD9GS87"/>
<protein>
    <submittedName>
        <fullName evidence="2">Uncharacterized protein</fullName>
    </submittedName>
</protein>
<feature type="compositionally biased region" description="Basic and acidic residues" evidence="1">
    <location>
        <begin position="88"/>
        <end position="104"/>
    </location>
</feature>
<comment type="caution">
    <text evidence="2">The sequence shown here is derived from an EMBL/GenBank/DDBJ whole genome shotgun (WGS) entry which is preliminary data.</text>
</comment>
<feature type="compositionally biased region" description="Acidic residues" evidence="1">
    <location>
        <begin position="68"/>
        <end position="87"/>
    </location>
</feature>
<accession>A0AAD9GS87</accession>
<feature type="compositionally biased region" description="Acidic residues" evidence="1">
    <location>
        <begin position="110"/>
        <end position="120"/>
    </location>
</feature>
<proteinExistence type="predicted"/>
<dbReference type="EMBL" id="JASMQC010000007">
    <property type="protein sequence ID" value="KAK1943752.1"/>
    <property type="molecule type" value="Genomic_DNA"/>
</dbReference>
<organism evidence="2 3">
    <name type="scientific">Phytophthora citrophthora</name>
    <dbReference type="NCBI Taxonomy" id="4793"/>
    <lineage>
        <taxon>Eukaryota</taxon>
        <taxon>Sar</taxon>
        <taxon>Stramenopiles</taxon>
        <taxon>Oomycota</taxon>
        <taxon>Peronosporomycetes</taxon>
        <taxon>Peronosporales</taxon>
        <taxon>Peronosporaceae</taxon>
        <taxon>Phytophthora</taxon>
    </lineage>
</organism>
<evidence type="ECO:0000313" key="2">
    <source>
        <dbReference type="EMBL" id="KAK1943752.1"/>
    </source>
</evidence>
<sequence length="120" mass="13812">MRHVPACLVGNSQTGIILEGLLCSHTIDYECHLAYNEQYLGSAKNEDLWYLQCRQPFPVPAEYLPDNASDEDQDRDDDNAFEYEESDEARVDDDISLDEYRGEDFSSSSDQDDDYDPEEQ</sequence>
<name>A0AAD9GS87_9STRA</name>
<evidence type="ECO:0000256" key="1">
    <source>
        <dbReference type="SAM" id="MobiDB-lite"/>
    </source>
</evidence>
<reference evidence="2" key="1">
    <citation type="submission" date="2023-08" db="EMBL/GenBank/DDBJ databases">
        <title>Reference Genome Resource for the Citrus Pathogen Phytophthora citrophthora.</title>
        <authorList>
            <person name="Moller H."/>
            <person name="Coetzee B."/>
            <person name="Rose L.J."/>
            <person name="Van Niekerk J.M."/>
        </authorList>
    </citation>
    <scope>NUCLEOTIDE SEQUENCE</scope>
    <source>
        <strain evidence="2">STE-U-9442</strain>
    </source>
</reference>
<feature type="region of interest" description="Disordered" evidence="1">
    <location>
        <begin position="60"/>
        <end position="120"/>
    </location>
</feature>
<evidence type="ECO:0000313" key="3">
    <source>
        <dbReference type="Proteomes" id="UP001259832"/>
    </source>
</evidence>